<keyword evidence="12" id="KW-1185">Reference proteome</keyword>
<evidence type="ECO:0000313" key="12">
    <source>
        <dbReference type="Proteomes" id="UP000001258"/>
    </source>
</evidence>
<evidence type="ECO:0000256" key="6">
    <source>
        <dbReference type="ARBA" id="ARBA00022777"/>
    </source>
</evidence>
<dbReference type="PANTHER" id="PTHR24421">
    <property type="entry name" value="NITRATE/NITRITE SENSOR PROTEIN NARX-RELATED"/>
    <property type="match status" value="1"/>
</dbReference>
<organism evidence="11 12">
    <name type="scientific">Halalkalibacterium halodurans (strain ATCC BAA-125 / DSM 18197 / FERM 7344 / JCM 9153 / C-125)</name>
    <name type="common">Bacillus halodurans</name>
    <dbReference type="NCBI Taxonomy" id="272558"/>
    <lineage>
        <taxon>Bacteria</taxon>
        <taxon>Bacillati</taxon>
        <taxon>Bacillota</taxon>
        <taxon>Bacilli</taxon>
        <taxon>Bacillales</taxon>
        <taxon>Bacillaceae</taxon>
        <taxon>Halalkalibacterium (ex Joshi et al. 2022)</taxon>
    </lineage>
</organism>
<dbReference type="GO" id="GO:0000155">
    <property type="term" value="F:phosphorelay sensor kinase activity"/>
    <property type="evidence" value="ECO:0007669"/>
    <property type="project" value="InterPro"/>
</dbReference>
<dbReference type="CDD" id="cd16917">
    <property type="entry name" value="HATPase_UhpB-NarQ-NarX-like"/>
    <property type="match status" value="1"/>
</dbReference>
<accession>Q9KE08</accession>
<evidence type="ECO:0000256" key="4">
    <source>
        <dbReference type="ARBA" id="ARBA00022679"/>
    </source>
</evidence>
<dbReference type="EMBL" id="BA000004">
    <property type="protein sequence ID" value="BAB04769.1"/>
    <property type="molecule type" value="Genomic_DNA"/>
</dbReference>
<evidence type="ECO:0000256" key="3">
    <source>
        <dbReference type="ARBA" id="ARBA00022553"/>
    </source>
</evidence>
<evidence type="ECO:0000256" key="7">
    <source>
        <dbReference type="ARBA" id="ARBA00022840"/>
    </source>
</evidence>
<sequence length="371" mass="42730">MISFVLTSGFLVLLWALIVINELPMAEGRATFLFVVASWLAIYFLRPLIQMRRLWQFVLVLSFLMIHLVFLSPDSFYPWGMYYFFILDLAWGDKRVKPSHKFEYVAIITLSLIPYLFHTYSYPMLFHLIVLTGMTTFALSMSKLKKTYDELESKWTSFLVEYRALKRHAYQSEQNARAEERTRIARDMHDSVGHQLTTLMMQLEITERTATGEIKSLVSQAKQMARESLNETRQAVRALSQKTYGMASVLQLIRKLEAESHVRVQLTTKEGVLSAPLTNDQYVTVYRFVQEGITNAMRHGHSREVAITLEVIGGNSYQMSVENRIYSSAPFEKGFGLSNLTDRLEALNGRLDVLQTENLFRTTGVFPIKEG</sequence>
<evidence type="ECO:0000256" key="5">
    <source>
        <dbReference type="ARBA" id="ARBA00022741"/>
    </source>
</evidence>
<feature type="transmembrane region" description="Helical" evidence="9">
    <location>
        <begin position="30"/>
        <end position="49"/>
    </location>
</feature>
<feature type="transmembrane region" description="Helical" evidence="9">
    <location>
        <begin position="104"/>
        <end position="120"/>
    </location>
</feature>
<feature type="transmembrane region" description="Helical" evidence="9">
    <location>
        <begin position="54"/>
        <end position="70"/>
    </location>
</feature>
<keyword evidence="8" id="KW-0902">Two-component regulatory system</keyword>
<dbReference type="Proteomes" id="UP000001258">
    <property type="component" value="Chromosome"/>
</dbReference>
<dbReference type="Gene3D" id="3.30.565.10">
    <property type="entry name" value="Histidine kinase-like ATPase, C-terminal domain"/>
    <property type="match status" value="1"/>
</dbReference>
<dbReference type="eggNOG" id="COG4585">
    <property type="taxonomic scope" value="Bacteria"/>
</dbReference>
<dbReference type="GO" id="GO:0016020">
    <property type="term" value="C:membrane"/>
    <property type="evidence" value="ECO:0007669"/>
    <property type="project" value="InterPro"/>
</dbReference>
<evidence type="ECO:0000259" key="10">
    <source>
        <dbReference type="Pfam" id="PF07730"/>
    </source>
</evidence>
<dbReference type="PANTHER" id="PTHR24421:SF10">
    <property type="entry name" value="NITRATE_NITRITE SENSOR PROTEIN NARQ"/>
    <property type="match status" value="1"/>
</dbReference>
<dbReference type="Pfam" id="PF07730">
    <property type="entry name" value="HisKA_3"/>
    <property type="match status" value="1"/>
</dbReference>
<keyword evidence="6 11" id="KW-0418">Kinase</keyword>
<dbReference type="Gene3D" id="1.20.5.1930">
    <property type="match status" value="1"/>
</dbReference>
<keyword evidence="5" id="KW-0547">Nucleotide-binding</keyword>
<dbReference type="OrthoDB" id="199946at2"/>
<comment type="catalytic activity">
    <reaction evidence="1">
        <text>ATP + protein L-histidine = ADP + protein N-phospho-L-histidine.</text>
        <dbReference type="EC" id="2.7.13.3"/>
    </reaction>
</comment>
<dbReference type="HOGENOM" id="CLU_000445_20_15_9"/>
<feature type="transmembrane region" description="Helical" evidence="9">
    <location>
        <begin position="76"/>
        <end position="92"/>
    </location>
</feature>
<protein>
    <recommendedName>
        <fullName evidence="2">histidine kinase</fullName>
        <ecNumber evidence="2">2.7.13.3</ecNumber>
    </recommendedName>
</protein>
<dbReference type="InterPro" id="IPR050482">
    <property type="entry name" value="Sensor_HK_TwoCompSys"/>
</dbReference>
<keyword evidence="9" id="KW-0812">Transmembrane</keyword>
<dbReference type="InterPro" id="IPR011712">
    <property type="entry name" value="Sig_transdc_His_kin_sub3_dim/P"/>
</dbReference>
<dbReference type="PIR" id="B83781">
    <property type="entry name" value="B83781"/>
</dbReference>
<reference evidence="11 12" key="1">
    <citation type="journal article" date="2000" name="Nucleic Acids Res.">
        <title>Complete genome sequence of the alkaliphilic bacterium Bacillus halodurans and genomic sequence comparison with Bacillus subtilis.</title>
        <authorList>
            <person name="Takami H."/>
            <person name="Nakasone K."/>
            <person name="Takaki Y."/>
            <person name="Maeno G."/>
            <person name="Sasaki R."/>
            <person name="Masui N."/>
            <person name="Fuji F."/>
            <person name="Hirama C."/>
            <person name="Nakamura Y."/>
            <person name="Ogasawara N."/>
            <person name="Kuhara S."/>
            <person name="Horikoshi K."/>
        </authorList>
    </citation>
    <scope>NUCLEOTIDE SEQUENCE [LARGE SCALE GENOMIC DNA]</scope>
    <source>
        <strain evidence="12">ATCC BAA-125 / DSM 18197 / FERM 7344 / JCM 9153 / C-125</strain>
    </source>
</reference>
<name>Q9KE08_HALH5</name>
<evidence type="ECO:0000256" key="8">
    <source>
        <dbReference type="ARBA" id="ARBA00023012"/>
    </source>
</evidence>
<keyword evidence="3" id="KW-0597">Phosphoprotein</keyword>
<dbReference type="KEGG" id="bha:BH1050"/>
<evidence type="ECO:0000256" key="9">
    <source>
        <dbReference type="SAM" id="Phobius"/>
    </source>
</evidence>
<dbReference type="STRING" id="272558.gene:10726944"/>
<dbReference type="GO" id="GO:0046983">
    <property type="term" value="F:protein dimerization activity"/>
    <property type="evidence" value="ECO:0007669"/>
    <property type="project" value="InterPro"/>
</dbReference>
<keyword evidence="9" id="KW-0472">Membrane</keyword>
<dbReference type="RefSeq" id="WP_010897220.1">
    <property type="nucleotide sequence ID" value="NC_002570.2"/>
</dbReference>
<proteinExistence type="predicted"/>
<dbReference type="InterPro" id="IPR036890">
    <property type="entry name" value="HATPase_C_sf"/>
</dbReference>
<keyword evidence="4" id="KW-0808">Transferase</keyword>
<feature type="domain" description="Signal transduction histidine kinase subgroup 3 dimerisation and phosphoacceptor" evidence="10">
    <location>
        <begin position="180"/>
        <end position="241"/>
    </location>
</feature>
<gene>
    <name evidence="11" type="ordered locus">BH1050</name>
</gene>
<dbReference type="GO" id="GO:0005524">
    <property type="term" value="F:ATP binding"/>
    <property type="evidence" value="ECO:0007669"/>
    <property type="project" value="UniProtKB-KW"/>
</dbReference>
<dbReference type="SUPFAM" id="SSF55874">
    <property type="entry name" value="ATPase domain of HSP90 chaperone/DNA topoisomerase II/histidine kinase"/>
    <property type="match status" value="1"/>
</dbReference>
<evidence type="ECO:0000256" key="1">
    <source>
        <dbReference type="ARBA" id="ARBA00000085"/>
    </source>
</evidence>
<dbReference type="EC" id="2.7.13.3" evidence="2"/>
<evidence type="ECO:0000256" key="2">
    <source>
        <dbReference type="ARBA" id="ARBA00012438"/>
    </source>
</evidence>
<keyword evidence="7" id="KW-0067">ATP-binding</keyword>
<keyword evidence="9" id="KW-1133">Transmembrane helix</keyword>
<evidence type="ECO:0000313" key="11">
    <source>
        <dbReference type="EMBL" id="BAB04769.1"/>
    </source>
</evidence>
<dbReference type="AlphaFoldDB" id="Q9KE08"/>